<evidence type="ECO:0000256" key="1">
    <source>
        <dbReference type="ARBA" id="ARBA00004651"/>
    </source>
</evidence>
<dbReference type="GO" id="GO:0005886">
    <property type="term" value="C:plasma membrane"/>
    <property type="evidence" value="ECO:0007669"/>
    <property type="project" value="UniProtKB-SubCell"/>
</dbReference>
<keyword evidence="2" id="KW-1003">Cell membrane</keyword>
<dbReference type="Proteomes" id="UP000031327">
    <property type="component" value="Unassembled WGS sequence"/>
</dbReference>
<dbReference type="RefSeq" id="WP_039607982.1">
    <property type="nucleotide sequence ID" value="NZ_JWIC01000003.1"/>
</dbReference>
<evidence type="ECO:0000256" key="5">
    <source>
        <dbReference type="ARBA" id="ARBA00023136"/>
    </source>
</evidence>
<evidence type="ECO:0000256" key="6">
    <source>
        <dbReference type="SAM" id="Phobius"/>
    </source>
</evidence>
<comment type="subcellular location">
    <subcellularLocation>
        <location evidence="1">Cell membrane</location>
        <topology evidence="1">Multi-pass membrane protein</topology>
    </subcellularLocation>
</comment>
<protein>
    <recommendedName>
        <fullName evidence="9">LysE family translocator</fullName>
    </recommendedName>
</protein>
<keyword evidence="3 6" id="KW-0812">Transmembrane</keyword>
<evidence type="ECO:0000313" key="8">
    <source>
        <dbReference type="Proteomes" id="UP000031327"/>
    </source>
</evidence>
<accession>A0A0C1MV30</accession>
<dbReference type="InterPro" id="IPR001123">
    <property type="entry name" value="LeuE-type"/>
</dbReference>
<keyword evidence="4 6" id="KW-1133">Transmembrane helix</keyword>
<organism evidence="7 8">
    <name type="scientific">Pseudoalteromonas luteoviolacea</name>
    <dbReference type="NCBI Taxonomy" id="43657"/>
    <lineage>
        <taxon>Bacteria</taxon>
        <taxon>Pseudomonadati</taxon>
        <taxon>Pseudomonadota</taxon>
        <taxon>Gammaproteobacteria</taxon>
        <taxon>Alteromonadales</taxon>
        <taxon>Pseudoalteromonadaceae</taxon>
        <taxon>Pseudoalteromonas</taxon>
    </lineage>
</organism>
<dbReference type="PANTHER" id="PTHR30086">
    <property type="entry name" value="ARGININE EXPORTER PROTEIN ARGO"/>
    <property type="match status" value="1"/>
</dbReference>
<dbReference type="OrthoDB" id="9804822at2"/>
<reference evidence="7 8" key="1">
    <citation type="submission" date="2014-12" db="EMBL/GenBank/DDBJ databases">
        <title>Draft Genome Sequence of Pseudoalteromonas luteoviolacea HI1.</title>
        <authorList>
            <person name="Asahina A.Y."/>
            <person name="Hadfield M.G."/>
        </authorList>
    </citation>
    <scope>NUCLEOTIDE SEQUENCE [LARGE SCALE GENOMIC DNA]</scope>
    <source>
        <strain evidence="7 8">HI1</strain>
    </source>
</reference>
<feature type="transmembrane region" description="Helical" evidence="6">
    <location>
        <begin position="117"/>
        <end position="137"/>
    </location>
</feature>
<sequence>MPPIEVLVAFSVVCFLLSITPGPSILYIMARSISQGPIAGVSAASGMAIGSFVYVVATVLGLATIFKYSPIAYTGLKMAGAMYLVYIGWQYFKPAEQTADSPSLSKKNNFAIMKQSLVVELTNPKTALFFLAFLPQFVSSEDAQVSTQLLILGAIYTLITLCCDISIALLSGKLGRMLNKNNHSNHWQDKLAGSVMFILAGVIGFESLK</sequence>
<dbReference type="EMBL" id="JWIC01000003">
    <property type="protein sequence ID" value="KID58813.1"/>
    <property type="molecule type" value="Genomic_DNA"/>
</dbReference>
<evidence type="ECO:0000256" key="2">
    <source>
        <dbReference type="ARBA" id="ARBA00022475"/>
    </source>
</evidence>
<dbReference type="GO" id="GO:0015171">
    <property type="term" value="F:amino acid transmembrane transporter activity"/>
    <property type="evidence" value="ECO:0007669"/>
    <property type="project" value="TreeGrafter"/>
</dbReference>
<comment type="caution">
    <text evidence="7">The sequence shown here is derived from an EMBL/GenBank/DDBJ whole genome shotgun (WGS) entry which is preliminary data.</text>
</comment>
<feature type="transmembrane region" description="Helical" evidence="6">
    <location>
        <begin position="6"/>
        <end position="29"/>
    </location>
</feature>
<proteinExistence type="predicted"/>
<dbReference type="AlphaFoldDB" id="A0A0C1MV30"/>
<evidence type="ECO:0000256" key="4">
    <source>
        <dbReference type="ARBA" id="ARBA00022989"/>
    </source>
</evidence>
<dbReference type="PIRSF" id="PIRSF006324">
    <property type="entry name" value="LeuE"/>
    <property type="match status" value="1"/>
</dbReference>
<dbReference type="Pfam" id="PF01810">
    <property type="entry name" value="LysE"/>
    <property type="match status" value="1"/>
</dbReference>
<feature type="transmembrane region" description="Helical" evidence="6">
    <location>
        <begin position="41"/>
        <end position="65"/>
    </location>
</feature>
<feature type="transmembrane region" description="Helical" evidence="6">
    <location>
        <begin position="191"/>
        <end position="208"/>
    </location>
</feature>
<keyword evidence="5 6" id="KW-0472">Membrane</keyword>
<name>A0A0C1MV30_9GAMM</name>
<feature type="transmembrane region" description="Helical" evidence="6">
    <location>
        <begin position="149"/>
        <end position="170"/>
    </location>
</feature>
<evidence type="ECO:0000256" key="3">
    <source>
        <dbReference type="ARBA" id="ARBA00022692"/>
    </source>
</evidence>
<dbReference type="PANTHER" id="PTHR30086:SF20">
    <property type="entry name" value="ARGININE EXPORTER PROTEIN ARGO-RELATED"/>
    <property type="match status" value="1"/>
</dbReference>
<evidence type="ECO:0008006" key="9">
    <source>
        <dbReference type="Google" id="ProtNLM"/>
    </source>
</evidence>
<evidence type="ECO:0000313" key="7">
    <source>
        <dbReference type="EMBL" id="KID58813.1"/>
    </source>
</evidence>
<gene>
    <name evidence="7" type="ORF">JF50_02860</name>
</gene>